<feature type="domain" description="Glycosyl transferase family 1" evidence="9">
    <location>
        <begin position="282"/>
        <end position="410"/>
    </location>
</feature>
<feature type="domain" description="Starch synthase catalytic" evidence="10">
    <location>
        <begin position="2"/>
        <end position="232"/>
    </location>
</feature>
<dbReference type="InterPro" id="IPR011835">
    <property type="entry name" value="GS/SS"/>
</dbReference>
<dbReference type="SUPFAM" id="SSF53756">
    <property type="entry name" value="UDP-Glycosyltransferase/glycogen phosphorylase"/>
    <property type="match status" value="1"/>
</dbReference>
<feature type="binding site" evidence="8">
    <location>
        <position position="15"/>
    </location>
    <ligand>
        <name>ADP-alpha-D-glucose</name>
        <dbReference type="ChEBI" id="CHEBI:57498"/>
    </ligand>
</feature>
<evidence type="ECO:0000313" key="11">
    <source>
        <dbReference type="EMBL" id="TPN88863.1"/>
    </source>
</evidence>
<evidence type="ECO:0000256" key="4">
    <source>
        <dbReference type="ARBA" id="ARBA00010281"/>
    </source>
</evidence>
<dbReference type="GO" id="GO:0004373">
    <property type="term" value="F:alpha-1,4-glucan glucosyltransferase (UDP-glucose donor) activity"/>
    <property type="evidence" value="ECO:0007669"/>
    <property type="project" value="InterPro"/>
</dbReference>
<dbReference type="GO" id="GO:0005978">
    <property type="term" value="P:glycogen biosynthetic process"/>
    <property type="evidence" value="ECO:0007669"/>
    <property type="project" value="UniProtKB-UniRule"/>
</dbReference>
<keyword evidence="6 8" id="KW-0808">Transferase</keyword>
<evidence type="ECO:0000256" key="7">
    <source>
        <dbReference type="ARBA" id="ARBA00023056"/>
    </source>
</evidence>
<dbReference type="OrthoDB" id="9808590at2"/>
<comment type="catalytic activity">
    <reaction evidence="1 8">
        <text>[(1-&gt;4)-alpha-D-glucosyl](n) + ADP-alpha-D-glucose = [(1-&gt;4)-alpha-D-glucosyl](n+1) + ADP + H(+)</text>
        <dbReference type="Rhea" id="RHEA:18189"/>
        <dbReference type="Rhea" id="RHEA-COMP:9584"/>
        <dbReference type="Rhea" id="RHEA-COMP:9587"/>
        <dbReference type="ChEBI" id="CHEBI:15378"/>
        <dbReference type="ChEBI" id="CHEBI:15444"/>
        <dbReference type="ChEBI" id="CHEBI:57498"/>
        <dbReference type="ChEBI" id="CHEBI:456216"/>
        <dbReference type="EC" id="2.4.1.21"/>
    </reaction>
</comment>
<dbReference type="PANTHER" id="PTHR45825">
    <property type="entry name" value="GRANULE-BOUND STARCH SYNTHASE 1, CHLOROPLASTIC/AMYLOPLASTIC"/>
    <property type="match status" value="1"/>
</dbReference>
<dbReference type="Pfam" id="PF08323">
    <property type="entry name" value="Glyco_transf_5"/>
    <property type="match status" value="1"/>
</dbReference>
<keyword evidence="12" id="KW-1185">Reference proteome</keyword>
<keyword evidence="7 8" id="KW-0320">Glycogen biosynthesis</keyword>
<sequence length="471" mass="53593">MNIIHTSMECYPIAKVGGLADVVGALPKYQNNLGYNVTVITPFYNNSFVANADVSDIHSSKIILGDHDHEYTLKKLVSPDLGFSAYFVYIKGILDRREVYGHTDDIERSIAFQLAILDWLTTTKEKVDVIHCHDHHTGLIPFLMTNTDQFSSLQNIPTILTIHNAQYQGHMSYDKLHYLPSFDQERIGLLDWYGSLNPLAAGIKCAWKVTTVSPNYMQELQKEANGLEGLLQQEKQKCTGVLNGIDINTWNPETDSMLVKNYSVSSVISGKQENKRWLCDQFNLNYDLPLFGFIGRLVGEKGADLLPEIVKDTLQDSQLNFLFLGSGHQEIEEQLLELQEEFKGLYNVFIGYDEKLSHRIYAGADFLIMPSRVEPCGLNQMYALRYGTIPIVRRTGGLKDTVIDIGDNGFGICHDQTSVWDVCYSIQRGVKLYKEQPQYQKIQKQNMQIDNSWDQSANQYINIYKSLTQQQ</sequence>
<comment type="caution">
    <text evidence="11">The sequence shown here is derived from an EMBL/GenBank/DDBJ whole genome shotgun (WGS) entry which is preliminary data.</text>
</comment>
<evidence type="ECO:0000256" key="1">
    <source>
        <dbReference type="ARBA" id="ARBA00001478"/>
    </source>
</evidence>
<dbReference type="EMBL" id="VFWZ01000001">
    <property type="protein sequence ID" value="TPN88863.1"/>
    <property type="molecule type" value="Genomic_DNA"/>
</dbReference>
<dbReference type="RefSeq" id="WP_140588822.1">
    <property type="nucleotide sequence ID" value="NZ_VFWZ01000001.1"/>
</dbReference>
<evidence type="ECO:0000259" key="10">
    <source>
        <dbReference type="Pfam" id="PF08323"/>
    </source>
</evidence>
<dbReference type="PANTHER" id="PTHR45825:SF11">
    <property type="entry name" value="ALPHA AMYLASE DOMAIN-CONTAINING PROTEIN"/>
    <property type="match status" value="1"/>
</dbReference>
<comment type="similarity">
    <text evidence="4 8">Belongs to the glycosyltransferase 1 family. Bacterial/plant glycogen synthase subfamily.</text>
</comment>
<evidence type="ECO:0000256" key="3">
    <source>
        <dbReference type="ARBA" id="ARBA00004964"/>
    </source>
</evidence>
<evidence type="ECO:0000256" key="8">
    <source>
        <dbReference type="HAMAP-Rule" id="MF_00484"/>
    </source>
</evidence>
<organism evidence="11 12">
    <name type="scientific">Aquimarina algicola</name>
    <dbReference type="NCBI Taxonomy" id="2589995"/>
    <lineage>
        <taxon>Bacteria</taxon>
        <taxon>Pseudomonadati</taxon>
        <taxon>Bacteroidota</taxon>
        <taxon>Flavobacteriia</taxon>
        <taxon>Flavobacteriales</taxon>
        <taxon>Flavobacteriaceae</taxon>
        <taxon>Aquimarina</taxon>
    </lineage>
</organism>
<accession>A0A504JMF8</accession>
<dbReference type="GO" id="GO:0009011">
    <property type="term" value="F:alpha-1,4-glucan glucosyltransferase (ADP-glucose donor) activity"/>
    <property type="evidence" value="ECO:0007669"/>
    <property type="project" value="UniProtKB-UniRule"/>
</dbReference>
<evidence type="ECO:0000259" key="9">
    <source>
        <dbReference type="Pfam" id="PF00534"/>
    </source>
</evidence>
<dbReference type="Proteomes" id="UP000315540">
    <property type="component" value="Unassembled WGS sequence"/>
</dbReference>
<dbReference type="InterPro" id="IPR013534">
    <property type="entry name" value="Starch_synth_cat_dom"/>
</dbReference>
<keyword evidence="5 8" id="KW-0328">Glycosyltransferase</keyword>
<protein>
    <recommendedName>
        <fullName evidence="8">Glycogen synthase</fullName>
        <ecNumber evidence="8">2.4.1.21</ecNumber>
    </recommendedName>
    <alternativeName>
        <fullName evidence="8">Starch [bacterial glycogen] synthase</fullName>
    </alternativeName>
</protein>
<evidence type="ECO:0000256" key="5">
    <source>
        <dbReference type="ARBA" id="ARBA00022676"/>
    </source>
</evidence>
<dbReference type="Pfam" id="PF00534">
    <property type="entry name" value="Glycos_transf_1"/>
    <property type="match status" value="1"/>
</dbReference>
<dbReference type="CDD" id="cd03791">
    <property type="entry name" value="GT5_Glycogen_synthase_DULL1-like"/>
    <property type="match status" value="1"/>
</dbReference>
<evidence type="ECO:0000313" key="12">
    <source>
        <dbReference type="Proteomes" id="UP000315540"/>
    </source>
</evidence>
<reference evidence="11 12" key="1">
    <citation type="submission" date="2019-06" db="EMBL/GenBank/DDBJ databases">
        <authorList>
            <person name="Meng X."/>
        </authorList>
    </citation>
    <scope>NUCLEOTIDE SEQUENCE [LARGE SCALE GENOMIC DNA]</scope>
    <source>
        <strain evidence="11 12">M625</strain>
    </source>
</reference>
<dbReference type="HAMAP" id="MF_00484">
    <property type="entry name" value="Glycogen_synth"/>
    <property type="match status" value="1"/>
</dbReference>
<dbReference type="InterPro" id="IPR001296">
    <property type="entry name" value="Glyco_trans_1"/>
</dbReference>
<dbReference type="AlphaFoldDB" id="A0A504JMF8"/>
<dbReference type="UniPathway" id="UPA00164"/>
<gene>
    <name evidence="8" type="primary">glgA</name>
    <name evidence="11" type="ORF">FHK87_01215</name>
</gene>
<evidence type="ECO:0000256" key="6">
    <source>
        <dbReference type="ARBA" id="ARBA00022679"/>
    </source>
</evidence>
<name>A0A504JMF8_9FLAO</name>
<comment type="pathway">
    <text evidence="3 8">Glycan biosynthesis; glycogen biosynthesis.</text>
</comment>
<dbReference type="EC" id="2.4.1.21" evidence="8"/>
<dbReference type="Gene3D" id="3.40.50.2000">
    <property type="entry name" value="Glycogen Phosphorylase B"/>
    <property type="match status" value="2"/>
</dbReference>
<proteinExistence type="inferred from homology"/>
<comment type="function">
    <text evidence="2 8">Synthesizes alpha-1,4-glucan chains using ADP-glucose.</text>
</comment>
<dbReference type="NCBIfam" id="TIGR02095">
    <property type="entry name" value="glgA"/>
    <property type="match status" value="1"/>
</dbReference>
<evidence type="ECO:0000256" key="2">
    <source>
        <dbReference type="ARBA" id="ARBA00002764"/>
    </source>
</evidence>